<dbReference type="PRINTS" id="PR00625">
    <property type="entry name" value="JDOMAIN"/>
</dbReference>
<feature type="region of interest" description="Disordered" evidence="2">
    <location>
        <begin position="169"/>
        <end position="189"/>
    </location>
</feature>
<evidence type="ECO:0000313" key="5">
    <source>
        <dbReference type="Proteomes" id="UP000646827"/>
    </source>
</evidence>
<gene>
    <name evidence="4" type="ORF">INT45_007053</name>
</gene>
<feature type="domain" description="J" evidence="3">
    <location>
        <begin position="21"/>
        <end position="86"/>
    </location>
</feature>
<dbReference type="PANTHER" id="PTHR44145:SF3">
    <property type="entry name" value="DNAJ HOMOLOG SUBFAMILY A MEMBER 3, MITOCHONDRIAL"/>
    <property type="match status" value="1"/>
</dbReference>
<dbReference type="InterPro" id="IPR036869">
    <property type="entry name" value="J_dom_sf"/>
</dbReference>
<dbReference type="EMBL" id="JAEPRB010000023">
    <property type="protein sequence ID" value="KAG2225809.1"/>
    <property type="molecule type" value="Genomic_DNA"/>
</dbReference>
<dbReference type="OrthoDB" id="445556at2759"/>
<dbReference type="InterPro" id="IPR051938">
    <property type="entry name" value="Apopto_cytoskel_mod"/>
</dbReference>
<dbReference type="Gene3D" id="1.10.287.110">
    <property type="entry name" value="DnaJ domain"/>
    <property type="match status" value="1"/>
</dbReference>
<organism evidence="4 5">
    <name type="scientific">Circinella minor</name>
    <dbReference type="NCBI Taxonomy" id="1195481"/>
    <lineage>
        <taxon>Eukaryota</taxon>
        <taxon>Fungi</taxon>
        <taxon>Fungi incertae sedis</taxon>
        <taxon>Mucoromycota</taxon>
        <taxon>Mucoromycotina</taxon>
        <taxon>Mucoromycetes</taxon>
        <taxon>Mucorales</taxon>
        <taxon>Lichtheimiaceae</taxon>
        <taxon>Circinella</taxon>
    </lineage>
</organism>
<protein>
    <recommendedName>
        <fullName evidence="3">J domain-containing protein</fullName>
    </recommendedName>
</protein>
<evidence type="ECO:0000256" key="1">
    <source>
        <dbReference type="ARBA" id="ARBA00023186"/>
    </source>
</evidence>
<reference evidence="4 5" key="1">
    <citation type="submission" date="2020-12" db="EMBL/GenBank/DDBJ databases">
        <title>Metabolic potential, ecology and presence of endohyphal bacteria is reflected in genomic diversity of Mucoromycotina.</title>
        <authorList>
            <person name="Muszewska A."/>
            <person name="Okrasinska A."/>
            <person name="Steczkiewicz K."/>
            <person name="Drgas O."/>
            <person name="Orlowska M."/>
            <person name="Perlinska-Lenart U."/>
            <person name="Aleksandrzak-Piekarczyk T."/>
            <person name="Szatraj K."/>
            <person name="Zielenkiewicz U."/>
            <person name="Pilsyk S."/>
            <person name="Malc E."/>
            <person name="Mieczkowski P."/>
            <person name="Kruszewska J.S."/>
            <person name="Biernat P."/>
            <person name="Pawlowska J."/>
        </authorList>
    </citation>
    <scope>NUCLEOTIDE SEQUENCE [LARGE SCALE GENOMIC DNA]</scope>
    <source>
        <strain evidence="4 5">CBS 142.35</strain>
    </source>
</reference>
<dbReference type="PROSITE" id="PS50076">
    <property type="entry name" value="DNAJ_2"/>
    <property type="match status" value="1"/>
</dbReference>
<keyword evidence="1" id="KW-0143">Chaperone</keyword>
<accession>A0A8H7S8V6</accession>
<evidence type="ECO:0000259" key="3">
    <source>
        <dbReference type="PROSITE" id="PS50076"/>
    </source>
</evidence>
<proteinExistence type="predicted"/>
<keyword evidence="5" id="KW-1185">Reference proteome</keyword>
<dbReference type="Proteomes" id="UP000646827">
    <property type="component" value="Unassembled WGS sequence"/>
</dbReference>
<dbReference type="Pfam" id="PF00226">
    <property type="entry name" value="DnaJ"/>
    <property type="match status" value="1"/>
</dbReference>
<dbReference type="CDD" id="cd06257">
    <property type="entry name" value="DnaJ"/>
    <property type="match status" value="1"/>
</dbReference>
<evidence type="ECO:0000256" key="2">
    <source>
        <dbReference type="SAM" id="MobiDB-lite"/>
    </source>
</evidence>
<dbReference type="InterPro" id="IPR001623">
    <property type="entry name" value="DnaJ_domain"/>
</dbReference>
<feature type="compositionally biased region" description="Basic and acidic residues" evidence="2">
    <location>
        <begin position="174"/>
        <end position="188"/>
    </location>
</feature>
<comment type="caution">
    <text evidence="4">The sequence shown here is derived from an EMBL/GenBank/DDBJ whole genome shotgun (WGS) entry which is preliminary data.</text>
</comment>
<dbReference type="PANTHER" id="PTHR44145">
    <property type="entry name" value="DNAJ HOMOLOG SUBFAMILY A MEMBER 3, MITOCHONDRIAL"/>
    <property type="match status" value="1"/>
</dbReference>
<evidence type="ECO:0000313" key="4">
    <source>
        <dbReference type="EMBL" id="KAG2225809.1"/>
    </source>
</evidence>
<sequence length="235" mass="27214">MNPLVIRRPFHSTAIALKRKSHYDVLNIQRNADKRAIKKSYYRLSKQYHPDLNPNNTEAHAKFLEVNEAYAILGNEASRRTYDASTDSGNDSTSSSSYYGSNATSVYNAAFRTAPSQSWHGRARRAKNTGSASARAQAEGMGQNHTNKFNYREHYAKHYEAEELRRKQRISQAAERRRQAGFDDDRYPDNPNKIDTIWSRIWRLGVVLIGIAFVHQKWRENSQKEQRSNKIEHVR</sequence>
<dbReference type="SMART" id="SM00271">
    <property type="entry name" value="DnaJ"/>
    <property type="match status" value="1"/>
</dbReference>
<dbReference type="SUPFAM" id="SSF46565">
    <property type="entry name" value="Chaperone J-domain"/>
    <property type="match status" value="1"/>
</dbReference>
<dbReference type="AlphaFoldDB" id="A0A8H7S8V6"/>
<name>A0A8H7S8V6_9FUNG</name>
<feature type="region of interest" description="Disordered" evidence="2">
    <location>
        <begin position="117"/>
        <end position="141"/>
    </location>
</feature>